<dbReference type="EC" id="1.14.13.59" evidence="4"/>
<gene>
    <name evidence="15" type="ORF">GCM10007216_39160</name>
</gene>
<evidence type="ECO:0000256" key="4">
    <source>
        <dbReference type="ARBA" id="ARBA00013076"/>
    </source>
</evidence>
<comment type="cofactor">
    <cofactor evidence="1">
        <name>FAD</name>
        <dbReference type="ChEBI" id="CHEBI:57692"/>
    </cofactor>
</comment>
<dbReference type="PANTHER" id="PTHR42802:SF1">
    <property type="entry name" value="L-ORNITHINE N(5)-MONOOXYGENASE"/>
    <property type="match status" value="1"/>
</dbReference>
<name>A0ABQ1PVZ6_9BACI</name>
<keyword evidence="9" id="KW-0560">Oxidoreductase</keyword>
<keyword evidence="7" id="KW-0274">FAD</keyword>
<comment type="pathway">
    <text evidence="2">Siderophore biosynthesis.</text>
</comment>
<comment type="catalytic activity">
    <reaction evidence="14">
        <text>L-lysine + NADPH + O2 = N(6)-hydroxy-L-lysine + NADP(+) + H2O</text>
        <dbReference type="Rhea" id="RHEA:23228"/>
        <dbReference type="ChEBI" id="CHEBI:15377"/>
        <dbReference type="ChEBI" id="CHEBI:15379"/>
        <dbReference type="ChEBI" id="CHEBI:32551"/>
        <dbReference type="ChEBI" id="CHEBI:57783"/>
        <dbReference type="ChEBI" id="CHEBI:57820"/>
        <dbReference type="ChEBI" id="CHEBI:58349"/>
        <dbReference type="EC" id="1.14.13.59"/>
    </reaction>
</comment>
<evidence type="ECO:0000256" key="7">
    <source>
        <dbReference type="ARBA" id="ARBA00022827"/>
    </source>
</evidence>
<dbReference type="RefSeq" id="WP_062439564.1">
    <property type="nucleotide sequence ID" value="NZ_BMCJ01000013.1"/>
</dbReference>
<dbReference type="PANTHER" id="PTHR42802">
    <property type="entry name" value="MONOOXYGENASE"/>
    <property type="match status" value="1"/>
</dbReference>
<reference evidence="16" key="1">
    <citation type="journal article" date="2019" name="Int. J. Syst. Evol. Microbiol.">
        <title>The Global Catalogue of Microorganisms (GCM) 10K type strain sequencing project: providing services to taxonomists for standard genome sequencing and annotation.</title>
        <authorList>
            <consortium name="The Broad Institute Genomics Platform"/>
            <consortium name="The Broad Institute Genome Sequencing Center for Infectious Disease"/>
            <person name="Wu L."/>
            <person name="Ma J."/>
        </authorList>
    </citation>
    <scope>NUCLEOTIDE SEQUENCE [LARGE SCALE GENOMIC DNA]</scope>
    <source>
        <strain evidence="16">CCM 7282</strain>
    </source>
</reference>
<proteinExistence type="inferred from homology"/>
<evidence type="ECO:0000256" key="11">
    <source>
        <dbReference type="ARBA" id="ARBA00031158"/>
    </source>
</evidence>
<evidence type="ECO:0000256" key="10">
    <source>
        <dbReference type="ARBA" id="ARBA00029939"/>
    </source>
</evidence>
<keyword evidence="8" id="KW-0521">NADP</keyword>
<evidence type="ECO:0000256" key="8">
    <source>
        <dbReference type="ARBA" id="ARBA00022857"/>
    </source>
</evidence>
<keyword evidence="16" id="KW-1185">Reference proteome</keyword>
<dbReference type="Proteomes" id="UP000619534">
    <property type="component" value="Unassembled WGS sequence"/>
</dbReference>
<evidence type="ECO:0000256" key="9">
    <source>
        <dbReference type="ARBA" id="ARBA00023002"/>
    </source>
</evidence>
<evidence type="ECO:0000256" key="5">
    <source>
        <dbReference type="ARBA" id="ARBA00016406"/>
    </source>
</evidence>
<keyword evidence="6" id="KW-0285">Flavoprotein</keyword>
<accession>A0ABQ1PVZ6</accession>
<dbReference type="Pfam" id="PF13434">
    <property type="entry name" value="Lys_Orn_oxgnase"/>
    <property type="match status" value="1"/>
</dbReference>
<organism evidence="15 16">
    <name type="scientific">Thalassobacillus devorans</name>
    <dbReference type="NCBI Taxonomy" id="279813"/>
    <lineage>
        <taxon>Bacteria</taxon>
        <taxon>Bacillati</taxon>
        <taxon>Bacillota</taxon>
        <taxon>Bacilli</taxon>
        <taxon>Bacillales</taxon>
        <taxon>Bacillaceae</taxon>
        <taxon>Thalassobacillus</taxon>
    </lineage>
</organism>
<evidence type="ECO:0000256" key="3">
    <source>
        <dbReference type="ARBA" id="ARBA00007588"/>
    </source>
</evidence>
<evidence type="ECO:0000256" key="6">
    <source>
        <dbReference type="ARBA" id="ARBA00022630"/>
    </source>
</evidence>
<evidence type="ECO:0000256" key="14">
    <source>
        <dbReference type="ARBA" id="ARBA00048407"/>
    </source>
</evidence>
<evidence type="ECO:0000313" key="16">
    <source>
        <dbReference type="Proteomes" id="UP000619534"/>
    </source>
</evidence>
<dbReference type="Gene3D" id="3.50.50.60">
    <property type="entry name" value="FAD/NAD(P)-binding domain"/>
    <property type="match status" value="1"/>
</dbReference>
<protein>
    <recommendedName>
        <fullName evidence="5">L-lysine N6-monooxygenase MbtG</fullName>
        <ecNumber evidence="4">1.14.13.59</ecNumber>
    </recommendedName>
    <alternativeName>
        <fullName evidence="13">Lysine 6-N-hydroxylase</fullName>
    </alternativeName>
    <alternativeName>
        <fullName evidence="12">Lysine N6-hydroxylase</fullName>
    </alternativeName>
    <alternativeName>
        <fullName evidence="10">Lysine-N-oxygenase</fullName>
    </alternativeName>
    <alternativeName>
        <fullName evidence="11">Mycobactin synthase protein G</fullName>
    </alternativeName>
</protein>
<comment type="similarity">
    <text evidence="3">Belongs to the lysine N(6)-hydroxylase/L-ornithine N(5)-oxygenase family.</text>
</comment>
<evidence type="ECO:0000256" key="1">
    <source>
        <dbReference type="ARBA" id="ARBA00001974"/>
    </source>
</evidence>
<evidence type="ECO:0000256" key="13">
    <source>
        <dbReference type="ARBA" id="ARBA00032738"/>
    </source>
</evidence>
<evidence type="ECO:0000256" key="12">
    <source>
        <dbReference type="ARBA" id="ARBA00032493"/>
    </source>
</evidence>
<evidence type="ECO:0000313" key="15">
    <source>
        <dbReference type="EMBL" id="GGD04698.1"/>
    </source>
</evidence>
<dbReference type="EMBL" id="BMCJ01000013">
    <property type="protein sequence ID" value="GGD04698.1"/>
    <property type="molecule type" value="Genomic_DNA"/>
</dbReference>
<sequence length="446" mass="51219">MQDSIKKSNIYDVIGIGIGPFNLGFAALAEEVPEIDALFFEKKPQFDWHPGMMIEGTTLQVPFLADLVSMADVTNRYSFLNYLQEKNRLYRFYFREDFHIPRKEYNHYCRWVTEQLDNCQFHANVKQVELQTLDGEDVYEIVVEDVRTKEEDCYYGRHILMGIGTVPAVPEQLQEALGEKVFHTADYLYKKNICKGAEKVAVIGSGQSAAEVFLDLLEDQPDHGYSLDWYTRSKGFFPMEYSKLGLEHFSPDYTSFFYQLAQEKKDKLLGEQDLLYKGISADTISDIYELLYQRSVGEEEPDIHLQAMSAIKQIKPVGEQWRLYGCQLVSEEEFLVETDVVILGTGYKPTFPEFLMPIHDLIIWDSQGRFSVSEDYKLSMDGIYNNHIFIQNGEIHTHGVGAPDLGLGAHRNAVIINFLAGRDVYPVSQVNVYQSFGTRRQPAFSQ</sequence>
<dbReference type="InterPro" id="IPR036188">
    <property type="entry name" value="FAD/NAD-bd_sf"/>
</dbReference>
<dbReference type="InterPro" id="IPR025700">
    <property type="entry name" value="Lys/Orn_oxygenase"/>
</dbReference>
<dbReference type="SUPFAM" id="SSF51905">
    <property type="entry name" value="FAD/NAD(P)-binding domain"/>
    <property type="match status" value="2"/>
</dbReference>
<evidence type="ECO:0000256" key="2">
    <source>
        <dbReference type="ARBA" id="ARBA00004924"/>
    </source>
</evidence>
<comment type="caution">
    <text evidence="15">The sequence shown here is derived from an EMBL/GenBank/DDBJ whole genome shotgun (WGS) entry which is preliminary data.</text>
</comment>